<gene>
    <name evidence="2" type="ORF">QID03_07230</name>
</gene>
<reference evidence="2 3" key="1">
    <citation type="submission" date="2023-04" db="EMBL/GenBank/DDBJ databases">
        <title>A. sendaiensis sub sp. chiapanensis a novel subspecie with specific adaptation in bacterial cell wall isolated from an active volcano.</title>
        <authorList>
            <person name="Alvarez Gutierrez P.E."/>
            <person name="Ortiz Cortes L.Y."/>
        </authorList>
    </citation>
    <scope>NUCLEOTIDE SEQUENCE [LARGE SCALE GENOMIC DNA]</scope>
    <source>
        <strain evidence="2 3">PA2</strain>
    </source>
</reference>
<dbReference type="PANTHER" id="PTHR13847:SF201">
    <property type="entry name" value="PUTATIBE OXIDOREDUCTASE"/>
    <property type="match status" value="1"/>
</dbReference>
<proteinExistence type="predicted"/>
<dbReference type="Gene3D" id="3.30.9.10">
    <property type="entry name" value="D-Amino Acid Oxidase, subunit A, domain 2"/>
    <property type="match status" value="1"/>
</dbReference>
<accession>A0ABT6XYD1</accession>
<dbReference type="InterPro" id="IPR036188">
    <property type="entry name" value="FAD/NAD-bd_sf"/>
</dbReference>
<dbReference type="Proteomes" id="UP001529245">
    <property type="component" value="Unassembled WGS sequence"/>
</dbReference>
<dbReference type="EC" id="1.-.-.-" evidence="2"/>
<dbReference type="Gene3D" id="3.50.50.60">
    <property type="entry name" value="FAD/NAD(P)-binding domain"/>
    <property type="match status" value="1"/>
</dbReference>
<dbReference type="RefSeq" id="WP_283203501.1">
    <property type="nucleotide sequence ID" value="NZ_JASGCB010000009.1"/>
</dbReference>
<evidence type="ECO:0000259" key="1">
    <source>
        <dbReference type="Pfam" id="PF01266"/>
    </source>
</evidence>
<sequence>MDLHMGRTLWSESGASGSRYARLDGDVESDVAVVGGGIGGAIAAWEIAERGFEVVVLERHRVGMGSTRGNTGLLQYANDMPLAEMIRVHGRRRAVDFYRRCWEGVSRLRDIAKALPEDVEFAERMSLCYASVPADIPRLKEEARVLIEHGFAAEIVLGRREVRDAFGLDRDAVLVTYGDAEVNPLKLTRALLAELVRRGAARVFEDTAVVRMDEGERGVVLETDGGRRVKARAAIVATGYGFQRATPLAGVRLGCTYAIATEPVSDLSHWPEGALVWETARPYLYMRTTRDRRLVIGGLDLPVPDGPRRDRELNIRADKLAELAREVLPDLGPTSIAYRWASTFGSTVDGWPIVGLYPGFRRVFCSLGYGGNGTVCYAVAAEILARRIAGEHRPEDPMLGPERLSLWRRAARRLSVAVRP</sequence>
<feature type="domain" description="FAD dependent oxidoreductase" evidence="1">
    <location>
        <begin position="30"/>
        <end position="387"/>
    </location>
</feature>
<keyword evidence="3" id="KW-1185">Reference proteome</keyword>
<dbReference type="Pfam" id="PF01266">
    <property type="entry name" value="DAO"/>
    <property type="match status" value="1"/>
</dbReference>
<dbReference type="InterPro" id="IPR006076">
    <property type="entry name" value="FAD-dep_OxRdtase"/>
</dbReference>
<organism evidence="2 3">
    <name type="scientific">Alicyclobacillus sendaiensis PA2</name>
    <dbReference type="NCBI Taxonomy" id="3029425"/>
    <lineage>
        <taxon>Bacteria</taxon>
        <taxon>Bacillati</taxon>
        <taxon>Bacillota</taxon>
        <taxon>Bacilli</taxon>
        <taxon>Bacillales</taxon>
        <taxon>Alicyclobacillaceae</taxon>
        <taxon>Alicyclobacillus</taxon>
    </lineage>
</organism>
<dbReference type="EMBL" id="JASGCB010000009">
    <property type="protein sequence ID" value="MDI9259980.1"/>
    <property type="molecule type" value="Genomic_DNA"/>
</dbReference>
<comment type="caution">
    <text evidence="2">The sequence shown here is derived from an EMBL/GenBank/DDBJ whole genome shotgun (WGS) entry which is preliminary data.</text>
</comment>
<evidence type="ECO:0000313" key="3">
    <source>
        <dbReference type="Proteomes" id="UP001529245"/>
    </source>
</evidence>
<protein>
    <submittedName>
        <fullName evidence="2">FAD-binding oxidoreductase</fullName>
        <ecNumber evidence="2">1.-.-.-</ecNumber>
    </submittedName>
</protein>
<evidence type="ECO:0000313" key="2">
    <source>
        <dbReference type="EMBL" id="MDI9259980.1"/>
    </source>
</evidence>
<dbReference type="SUPFAM" id="SSF51905">
    <property type="entry name" value="FAD/NAD(P)-binding domain"/>
    <property type="match status" value="1"/>
</dbReference>
<dbReference type="PANTHER" id="PTHR13847">
    <property type="entry name" value="SARCOSINE DEHYDROGENASE-RELATED"/>
    <property type="match status" value="1"/>
</dbReference>
<name>A0ABT6XYD1_ALISE</name>
<keyword evidence="2" id="KW-0560">Oxidoreductase</keyword>
<dbReference type="GO" id="GO:0016491">
    <property type="term" value="F:oxidoreductase activity"/>
    <property type="evidence" value="ECO:0007669"/>
    <property type="project" value="UniProtKB-KW"/>
</dbReference>